<name>A0A9D1JDH1_9FIRM</name>
<accession>A0A9D1JDH1</accession>
<keyword evidence="1" id="KW-0472">Membrane</keyword>
<feature type="chain" id="PRO_5038583624" evidence="2">
    <location>
        <begin position="23"/>
        <end position="744"/>
    </location>
</feature>
<feature type="transmembrane region" description="Helical" evidence="1">
    <location>
        <begin position="320"/>
        <end position="339"/>
    </location>
</feature>
<keyword evidence="1" id="KW-1133">Transmembrane helix</keyword>
<evidence type="ECO:0000313" key="4">
    <source>
        <dbReference type="Proteomes" id="UP000824201"/>
    </source>
</evidence>
<evidence type="ECO:0000256" key="1">
    <source>
        <dbReference type="SAM" id="Phobius"/>
    </source>
</evidence>
<dbReference type="SUPFAM" id="SSF52317">
    <property type="entry name" value="Class I glutamine amidotransferase-like"/>
    <property type="match status" value="1"/>
</dbReference>
<evidence type="ECO:0000313" key="3">
    <source>
        <dbReference type="EMBL" id="HIR89203.1"/>
    </source>
</evidence>
<keyword evidence="1" id="KW-0812">Transmembrane</keyword>
<dbReference type="Gene3D" id="3.40.50.880">
    <property type="match status" value="1"/>
</dbReference>
<feature type="signal peptide" evidence="2">
    <location>
        <begin position="1"/>
        <end position="22"/>
    </location>
</feature>
<proteinExistence type="predicted"/>
<evidence type="ECO:0000256" key="2">
    <source>
        <dbReference type="SAM" id="SignalP"/>
    </source>
</evidence>
<dbReference type="InterPro" id="IPR029062">
    <property type="entry name" value="Class_I_gatase-like"/>
</dbReference>
<sequence length="744" mass="84732">MKRTIIFLFLFLWIFTPIYSFANTWTSDSIEAQVGYGNYINPGRYTPVTITIKNGYAASGGEIELSVPTNTNDRYLYKKPYPSSPGTVRVTFCVPLSTSEERISVSIYNSQNPPEQIVLNYSFPQETENSHIFFGVLSNDSNNLNYFNQLNLTNFDLECYSYTLSGEEIPSDFRMLDNFDCIIIDDFKLSTLYETQIESLKDWVYHGGILLLGEQTESPDLLIPFSSSDVSYMTISELDYATLAKYTYGNGCFFTSSVSLTSIGSFFINNQLLQDTFIESLFGHDLLLNLEQPSFSILHSLESEAAALTSQVQATTDVNLFLYGFILITYLFLLVPIIYYQLKKRDQTRYFCFALPMISILVAGIIFLFGSSTRFSHPFLNYVSIQQYEDNIVKESVFTGIQAPYNRSYSVSIDNSYQLIPLQTSISSNLLSNQTFGSHEIYIDYRESDYLLTFNNLVAFNMRNFQLEKTSTIPQDQFVSGNVTYYDNSVSGVLSNQLGMDLTHALLALPGYFIRIGEFPNNTSVTLEDCDSQMNASASYQPPDSSILKPIVFTPSESSSHTDMKLNLLYYYLQKCNLSNQNMGYLIGFTNNTTNFQLDTDYSVNGLTLVSIPISLTTTRMGKEYYTSLPAETHKISGDFSEDEESIYSHFATVRYDILQDCTIEQLELLFPNSGSSTSYVSKIYFWNKNKYEQVYPGKTYFKKEELENYITSENSLLVQYYTEDSYARLPRITAIGEIHNVNN</sequence>
<dbReference type="AlphaFoldDB" id="A0A9D1JDH1"/>
<gene>
    <name evidence="3" type="ORF">IAC96_09655</name>
</gene>
<reference evidence="3" key="2">
    <citation type="journal article" date="2021" name="PeerJ">
        <title>Extensive microbial diversity within the chicken gut microbiome revealed by metagenomics and culture.</title>
        <authorList>
            <person name="Gilroy R."/>
            <person name="Ravi A."/>
            <person name="Getino M."/>
            <person name="Pursley I."/>
            <person name="Horton D.L."/>
            <person name="Alikhan N.F."/>
            <person name="Baker D."/>
            <person name="Gharbi K."/>
            <person name="Hall N."/>
            <person name="Watson M."/>
            <person name="Adriaenssens E.M."/>
            <person name="Foster-Nyarko E."/>
            <person name="Jarju S."/>
            <person name="Secka A."/>
            <person name="Antonio M."/>
            <person name="Oren A."/>
            <person name="Chaudhuri R.R."/>
            <person name="La Ragione R."/>
            <person name="Hildebrand F."/>
            <person name="Pallen M.J."/>
        </authorList>
    </citation>
    <scope>NUCLEOTIDE SEQUENCE</scope>
    <source>
        <strain evidence="3">ChiW13-3771</strain>
    </source>
</reference>
<organism evidence="3 4">
    <name type="scientific">Candidatus Fimimorpha faecalis</name>
    <dbReference type="NCBI Taxonomy" id="2840824"/>
    <lineage>
        <taxon>Bacteria</taxon>
        <taxon>Bacillati</taxon>
        <taxon>Bacillota</taxon>
        <taxon>Clostridia</taxon>
        <taxon>Eubacteriales</taxon>
        <taxon>Candidatus Fimimorpha</taxon>
    </lineage>
</organism>
<dbReference type="EMBL" id="DVHN01000123">
    <property type="protein sequence ID" value="HIR89203.1"/>
    <property type="molecule type" value="Genomic_DNA"/>
</dbReference>
<protein>
    <submittedName>
        <fullName evidence="3">Uncharacterized protein</fullName>
    </submittedName>
</protein>
<dbReference type="Proteomes" id="UP000824201">
    <property type="component" value="Unassembled WGS sequence"/>
</dbReference>
<keyword evidence="2" id="KW-0732">Signal</keyword>
<reference evidence="3" key="1">
    <citation type="submission" date="2020-10" db="EMBL/GenBank/DDBJ databases">
        <authorList>
            <person name="Gilroy R."/>
        </authorList>
    </citation>
    <scope>NUCLEOTIDE SEQUENCE</scope>
    <source>
        <strain evidence="3">ChiW13-3771</strain>
    </source>
</reference>
<comment type="caution">
    <text evidence="3">The sequence shown here is derived from an EMBL/GenBank/DDBJ whole genome shotgun (WGS) entry which is preliminary data.</text>
</comment>
<feature type="transmembrane region" description="Helical" evidence="1">
    <location>
        <begin position="351"/>
        <end position="370"/>
    </location>
</feature>